<organism evidence="2 3">
    <name type="scientific">Plasmodium vivax</name>
    <name type="common">malaria parasite P. vivax</name>
    <dbReference type="NCBI Taxonomy" id="5855"/>
    <lineage>
        <taxon>Eukaryota</taxon>
        <taxon>Sar</taxon>
        <taxon>Alveolata</taxon>
        <taxon>Apicomplexa</taxon>
        <taxon>Aconoidasida</taxon>
        <taxon>Haemosporida</taxon>
        <taxon>Plasmodiidae</taxon>
        <taxon>Plasmodium</taxon>
        <taxon>Plasmodium (Plasmodium)</taxon>
    </lineage>
</organism>
<feature type="transmembrane region" description="Helical" evidence="1">
    <location>
        <begin position="283"/>
        <end position="303"/>
    </location>
</feature>
<sequence>MSNDEKYILENISKEHSFIHNLDFYKIYKEFNEPCDNRQVKDACYGGDTEQWSQKNEVKELLKNIHSNLYKIYSTLKRERTEYFDNVVLKDENICCVSLKYWLYDKIVTNDLNDDEIKELFDGWKKHIDPNAIYHQFQPCTFYNLNMDEIKSIKNIYALYTILQSTTKSFENCNEIECKYKDYFEQGLVEFINSVNKCSNNPSENEYCKEFKDFLQICTGSNTYAGIAVYNEYKGSIDNTSKKYLLFAEKYENDKLYAYIKDNIWLNWSKIDHIVNPQKRTTIAATSVVGSAIGLSSIFYYLYKYTPFGSSLRKGKGKNIVNIDEGTRDFLLYTSEAEQEPFKSMKYNVAYHTFRDT</sequence>
<keyword evidence="1" id="KW-1133">Transmembrane helix</keyword>
<reference evidence="2 3" key="1">
    <citation type="submission" date="2016-07" db="EMBL/GenBank/DDBJ databases">
        <authorList>
            <consortium name="Pathogen Informatics"/>
        </authorList>
    </citation>
    <scope>NUCLEOTIDE SEQUENCE [LARGE SCALE GENOMIC DNA]</scope>
</reference>
<gene>
    <name evidence="2" type="ORF">PVT01_000103000</name>
</gene>
<dbReference type="AlphaFoldDB" id="A0A1G4EAT5"/>
<dbReference type="Pfam" id="PF05795">
    <property type="entry name" value="Plasmodium_Vir"/>
    <property type="match status" value="1"/>
</dbReference>
<name>A0A1G4EAT5_PLAVI</name>
<dbReference type="VEuPathDB" id="PlasmoDB:PVW1_040005800"/>
<dbReference type="Proteomes" id="UP000196402">
    <property type="component" value="Unassembled WGS sequence"/>
</dbReference>
<accession>A0A1G4EAT5</accession>
<evidence type="ECO:0000313" key="2">
    <source>
        <dbReference type="EMBL" id="SCA60394.1"/>
    </source>
</evidence>
<proteinExistence type="predicted"/>
<evidence type="ECO:0000256" key="1">
    <source>
        <dbReference type="SAM" id="Phobius"/>
    </source>
</evidence>
<keyword evidence="1" id="KW-0812">Transmembrane</keyword>
<protein>
    <submittedName>
        <fullName evidence="2">Vir protein, putative</fullName>
    </submittedName>
</protein>
<dbReference type="EMBL" id="FLYH01000339">
    <property type="protein sequence ID" value="SCA60394.1"/>
    <property type="molecule type" value="Genomic_DNA"/>
</dbReference>
<keyword evidence="1" id="KW-0472">Membrane</keyword>
<dbReference type="InterPro" id="IPR008780">
    <property type="entry name" value="Plasmodium_Vir"/>
</dbReference>
<dbReference type="VEuPathDB" id="PlasmoDB:PVX_164265"/>
<evidence type="ECO:0000313" key="3">
    <source>
        <dbReference type="Proteomes" id="UP000196402"/>
    </source>
</evidence>
<dbReference type="VEuPathDB" id="PlasmoDB:PVPAM_000006300"/>
<dbReference type="VEuPathDB" id="PlasmoDB:PVP01_0004740"/>